<protein>
    <submittedName>
        <fullName evidence="1">Uncharacterized protein</fullName>
    </submittedName>
</protein>
<proteinExistence type="predicted"/>
<dbReference type="OrthoDB" id="4206427at2759"/>
<comment type="caution">
    <text evidence="1">The sequence shown here is derived from an EMBL/GenBank/DDBJ whole genome shotgun (WGS) entry which is preliminary data.</text>
</comment>
<evidence type="ECO:0000313" key="2">
    <source>
        <dbReference type="Proteomes" id="UP000242791"/>
    </source>
</evidence>
<accession>A0A1J9QBV9</accession>
<dbReference type="VEuPathDB" id="FungiDB:ACJ73_02293"/>
<dbReference type="EMBL" id="LGTZ01000239">
    <property type="protein sequence ID" value="OJD26334.1"/>
    <property type="molecule type" value="Genomic_DNA"/>
</dbReference>
<gene>
    <name evidence="1" type="ORF">ACJ73_02293</name>
</gene>
<keyword evidence="2" id="KW-1185">Reference proteome</keyword>
<dbReference type="AlphaFoldDB" id="A0A1J9QBV9"/>
<dbReference type="Proteomes" id="UP000242791">
    <property type="component" value="Unassembled WGS sequence"/>
</dbReference>
<evidence type="ECO:0000313" key="1">
    <source>
        <dbReference type="EMBL" id="OJD26334.1"/>
    </source>
</evidence>
<reference evidence="1 2" key="1">
    <citation type="submission" date="2015-08" db="EMBL/GenBank/DDBJ databases">
        <title>Emmonsia species relationships and genome sequence.</title>
        <authorList>
            <person name="Cuomo C.A."/>
            <person name="Schwartz I.S."/>
            <person name="Kenyon C."/>
            <person name="De Hoog G.S."/>
            <person name="Govender N.P."/>
            <person name="Botha A."/>
            <person name="Moreno L."/>
            <person name="De Vries M."/>
            <person name="Munoz J.F."/>
            <person name="Stielow J.B."/>
        </authorList>
    </citation>
    <scope>NUCLEOTIDE SEQUENCE [LARGE SCALE GENOMIC DNA]</scope>
    <source>
        <strain evidence="1 2">EI222</strain>
    </source>
</reference>
<name>A0A1J9QBV9_9EURO</name>
<sequence>MPTETDTARTNCERYIQGRVVGDAADHLRPYFGPSDELYAEASDETLEALESIFRRPNTNLS</sequence>
<organism evidence="1 2">
    <name type="scientific">Blastomyces percursus</name>
    <dbReference type="NCBI Taxonomy" id="1658174"/>
    <lineage>
        <taxon>Eukaryota</taxon>
        <taxon>Fungi</taxon>
        <taxon>Dikarya</taxon>
        <taxon>Ascomycota</taxon>
        <taxon>Pezizomycotina</taxon>
        <taxon>Eurotiomycetes</taxon>
        <taxon>Eurotiomycetidae</taxon>
        <taxon>Onygenales</taxon>
        <taxon>Ajellomycetaceae</taxon>
        <taxon>Blastomyces</taxon>
    </lineage>
</organism>